<dbReference type="PROSITE" id="PS50988">
    <property type="entry name" value="TROVE"/>
    <property type="match status" value="1"/>
</dbReference>
<dbReference type="OrthoDB" id="6098064at2759"/>
<keyword evidence="6 9" id="KW-0687">Ribonucleoprotein</keyword>
<sequence length="533" mass="59664">MTSASAEVKLKRFLHYGRETALYEPGDRYTNNYFLLDNVTSIEAMIADGKETDPVAHIVKAFSDGYSAHPQSLVYALALCTRQQTSENLRVAAYNAVKTVCKAPKDFLLFIKFAYDLAHESSGWGRGWRRVVTDWYLRKEPMELSECVTKFRGQYGWTHRDVIKLSHPKSSDVAIAAVLRYVVHGLKEAKKDFGDKPEAQQVMSYLQTIEDFKHCDDEHHAARLIEMHSLLLEHVPGHFLKSKEVWTALIPHLPLGVLLQNLRRLGRLWLLKGNRPIVAKVLDALNNQSAIAESNLHPALVFVTLRNYECLGKSPAYGPRSPRPDAKTKSPPPQPHPKVVEVLNQLLMTTFTLLVPTGMRYLVAIDVRSQMVHGKCWHCSNISPTQAAVLVTLCLVKAERDVTVVAFGAEGSMQPVELDKNITMKETQNKLKEIPNGAVDLSQPLLWARKMKKLVDVFIILTDTQVRQRSADVIQSLQQYRNALNLPNAKLVTCGLAASHFAVACPNDPGMLDVAGFDAQVPRVIEAFSRGAF</sequence>
<dbReference type="InterPro" id="IPR008858">
    <property type="entry name" value="TROVE_dom"/>
</dbReference>
<evidence type="ECO:0000256" key="1">
    <source>
        <dbReference type="ARBA" id="ARBA00004496"/>
    </source>
</evidence>
<evidence type="ECO:0000313" key="10">
    <source>
        <dbReference type="Proteomes" id="UP000235965"/>
    </source>
</evidence>
<dbReference type="SUPFAM" id="SSF53300">
    <property type="entry name" value="vWA-like"/>
    <property type="match status" value="1"/>
</dbReference>
<dbReference type="SUPFAM" id="SSF140864">
    <property type="entry name" value="TROVE domain-like"/>
    <property type="match status" value="1"/>
</dbReference>
<dbReference type="GO" id="GO:1990904">
    <property type="term" value="C:ribonucleoprotein complex"/>
    <property type="evidence" value="ECO:0007669"/>
    <property type="project" value="UniProtKB-KW"/>
</dbReference>
<dbReference type="Pfam" id="PF05731">
    <property type="entry name" value="TROVE"/>
    <property type="match status" value="1"/>
</dbReference>
<dbReference type="InterPro" id="IPR056800">
    <property type="entry name" value="vWA_Ro60"/>
</dbReference>
<evidence type="ECO:0000256" key="4">
    <source>
        <dbReference type="ARBA" id="ARBA00022723"/>
    </source>
</evidence>
<feature type="domain" description="TROVE" evidence="8">
    <location>
        <begin position="1"/>
        <end position="359"/>
    </location>
</feature>
<comment type="subcellular location">
    <subcellularLocation>
        <location evidence="1">Cytoplasm</location>
    </subcellularLocation>
</comment>
<keyword evidence="4" id="KW-0479">Metal-binding</keyword>
<dbReference type="EMBL" id="NEVH01020330">
    <property type="protein sequence ID" value="PNF21885.1"/>
    <property type="molecule type" value="Genomic_DNA"/>
</dbReference>
<evidence type="ECO:0000313" key="9">
    <source>
        <dbReference type="EMBL" id="PNF21884.1"/>
    </source>
</evidence>
<dbReference type="Pfam" id="PF25045">
    <property type="entry name" value="vWA_Ro60"/>
    <property type="match status" value="1"/>
</dbReference>
<feature type="region of interest" description="Disordered" evidence="7">
    <location>
        <begin position="315"/>
        <end position="336"/>
    </location>
</feature>
<dbReference type="Gene3D" id="3.40.50.410">
    <property type="entry name" value="von Willebrand factor, type A domain"/>
    <property type="match status" value="1"/>
</dbReference>
<evidence type="ECO:0000256" key="5">
    <source>
        <dbReference type="ARBA" id="ARBA00022884"/>
    </source>
</evidence>
<organism evidence="9 10">
    <name type="scientific">Cryptotermes secundus</name>
    <dbReference type="NCBI Taxonomy" id="105785"/>
    <lineage>
        <taxon>Eukaryota</taxon>
        <taxon>Metazoa</taxon>
        <taxon>Ecdysozoa</taxon>
        <taxon>Arthropoda</taxon>
        <taxon>Hexapoda</taxon>
        <taxon>Insecta</taxon>
        <taxon>Pterygota</taxon>
        <taxon>Neoptera</taxon>
        <taxon>Polyneoptera</taxon>
        <taxon>Dictyoptera</taxon>
        <taxon>Blattodea</taxon>
        <taxon>Blattoidea</taxon>
        <taxon>Termitoidae</taxon>
        <taxon>Kalotermitidae</taxon>
        <taxon>Cryptotermitinae</taxon>
        <taxon>Cryptotermes</taxon>
    </lineage>
</organism>
<proteinExistence type="inferred from homology"/>
<dbReference type="GO" id="GO:0003723">
    <property type="term" value="F:RNA binding"/>
    <property type="evidence" value="ECO:0007669"/>
    <property type="project" value="UniProtKB-KW"/>
</dbReference>
<evidence type="ECO:0000256" key="2">
    <source>
        <dbReference type="ARBA" id="ARBA00007814"/>
    </source>
</evidence>
<comment type="similarity">
    <text evidence="2">Belongs to the Ro 60 kDa family.</text>
</comment>
<keyword evidence="10" id="KW-1185">Reference proteome</keyword>
<protein>
    <submittedName>
        <fullName evidence="9">60 kDa SS-A/Ro ribonucleoprotein</fullName>
    </submittedName>
</protein>
<dbReference type="GO" id="GO:0046872">
    <property type="term" value="F:metal ion binding"/>
    <property type="evidence" value="ECO:0007669"/>
    <property type="project" value="UniProtKB-KW"/>
</dbReference>
<dbReference type="AlphaFoldDB" id="A0A2J7PZX2"/>
<dbReference type="InterPro" id="IPR040322">
    <property type="entry name" value="TROVE2"/>
</dbReference>
<dbReference type="FunCoup" id="A0A2J7PZX2">
    <property type="interactions" value="50"/>
</dbReference>
<dbReference type="GO" id="GO:0005737">
    <property type="term" value="C:cytoplasm"/>
    <property type="evidence" value="ECO:0007669"/>
    <property type="project" value="UniProtKB-SubCell"/>
</dbReference>
<keyword evidence="3" id="KW-0963">Cytoplasm</keyword>
<dbReference type="PANTHER" id="PTHR14202">
    <property type="entry name" value="60 KDA RIBONUCLEOPROTEIN SSA/RO"/>
    <property type="match status" value="1"/>
</dbReference>
<evidence type="ECO:0000256" key="7">
    <source>
        <dbReference type="SAM" id="MobiDB-lite"/>
    </source>
</evidence>
<comment type="caution">
    <text evidence="9">The sequence shown here is derived from an EMBL/GenBank/DDBJ whole genome shotgun (WGS) entry which is preliminary data.</text>
</comment>
<evidence type="ECO:0000256" key="6">
    <source>
        <dbReference type="ARBA" id="ARBA00023274"/>
    </source>
</evidence>
<gene>
    <name evidence="9" type="primary">Trove2_1</name>
    <name evidence="9" type="ORF">B7P43_G04403</name>
</gene>
<dbReference type="InterPro" id="IPR037214">
    <property type="entry name" value="TROVE_dom_sf"/>
</dbReference>
<accession>A0A2J7PZX2</accession>
<name>A0A2J7PZX2_9NEOP</name>
<dbReference type="EMBL" id="NEVH01020330">
    <property type="protein sequence ID" value="PNF21884.1"/>
    <property type="molecule type" value="Genomic_DNA"/>
</dbReference>
<evidence type="ECO:0000259" key="8">
    <source>
        <dbReference type="PROSITE" id="PS50988"/>
    </source>
</evidence>
<dbReference type="PANTHER" id="PTHR14202:SF0">
    <property type="entry name" value="RNA-BINDING PROTEIN RO60"/>
    <property type="match status" value="1"/>
</dbReference>
<dbReference type="InterPro" id="IPR036465">
    <property type="entry name" value="vWFA_dom_sf"/>
</dbReference>
<evidence type="ECO:0000256" key="3">
    <source>
        <dbReference type="ARBA" id="ARBA00022490"/>
    </source>
</evidence>
<reference evidence="9 10" key="1">
    <citation type="submission" date="2017-12" db="EMBL/GenBank/DDBJ databases">
        <title>Hemimetabolous genomes reveal molecular basis of termite eusociality.</title>
        <authorList>
            <person name="Harrison M.C."/>
            <person name="Jongepier E."/>
            <person name="Robertson H.M."/>
            <person name="Arning N."/>
            <person name="Bitard-Feildel T."/>
            <person name="Chao H."/>
            <person name="Childers C.P."/>
            <person name="Dinh H."/>
            <person name="Doddapaneni H."/>
            <person name="Dugan S."/>
            <person name="Gowin J."/>
            <person name="Greiner C."/>
            <person name="Han Y."/>
            <person name="Hu H."/>
            <person name="Hughes D.S.T."/>
            <person name="Huylmans A.-K."/>
            <person name="Kemena C."/>
            <person name="Kremer L.P.M."/>
            <person name="Lee S.L."/>
            <person name="Lopez-Ezquerra A."/>
            <person name="Mallet L."/>
            <person name="Monroy-Kuhn J.M."/>
            <person name="Moser A."/>
            <person name="Murali S.C."/>
            <person name="Muzny D.M."/>
            <person name="Otani S."/>
            <person name="Piulachs M.-D."/>
            <person name="Poelchau M."/>
            <person name="Qu J."/>
            <person name="Schaub F."/>
            <person name="Wada-Katsumata A."/>
            <person name="Worley K.C."/>
            <person name="Xie Q."/>
            <person name="Ylla G."/>
            <person name="Poulsen M."/>
            <person name="Gibbs R.A."/>
            <person name="Schal C."/>
            <person name="Richards S."/>
            <person name="Belles X."/>
            <person name="Korb J."/>
            <person name="Bornberg-Bauer E."/>
        </authorList>
    </citation>
    <scope>NUCLEOTIDE SEQUENCE [LARGE SCALE GENOMIC DNA]</scope>
    <source>
        <tissue evidence="9">Whole body</tissue>
    </source>
</reference>
<dbReference type="STRING" id="105785.A0A2J7PZX2"/>
<keyword evidence="5" id="KW-0694">RNA-binding</keyword>
<dbReference type="Proteomes" id="UP000235965">
    <property type="component" value="Unassembled WGS sequence"/>
</dbReference>